<dbReference type="GeneID" id="29116077"/>
<evidence type="ECO:0000259" key="8">
    <source>
        <dbReference type="Pfam" id="PF20684"/>
    </source>
</evidence>
<dbReference type="InterPro" id="IPR052337">
    <property type="entry name" value="SAT4-like"/>
</dbReference>
<reference evidence="9 10" key="1">
    <citation type="submission" date="2016-05" db="EMBL/GenBank/DDBJ databases">
        <title>Comparative analysis of secretome profiles of manganese(II)-oxidizing ascomycete fungi.</title>
        <authorList>
            <consortium name="DOE Joint Genome Institute"/>
            <person name="Zeiner C.A."/>
            <person name="Purvine S.O."/>
            <person name="Zink E.M."/>
            <person name="Wu S."/>
            <person name="Pasa-Tolic L."/>
            <person name="Chaput D.L."/>
            <person name="Haridas S."/>
            <person name="Grigoriev I.V."/>
            <person name="Santelli C.M."/>
            <person name="Hansel C.M."/>
        </authorList>
    </citation>
    <scope>NUCLEOTIDE SEQUENCE [LARGE SCALE GENOMIC DNA]</scope>
    <source>
        <strain evidence="9 10">SRC1lrK2f</strain>
    </source>
</reference>
<dbReference type="Proteomes" id="UP000077248">
    <property type="component" value="Unassembled WGS sequence"/>
</dbReference>
<keyword evidence="10" id="KW-1185">Reference proteome</keyword>
<evidence type="ECO:0000256" key="5">
    <source>
        <dbReference type="ARBA" id="ARBA00038359"/>
    </source>
</evidence>
<feature type="domain" description="Rhodopsin" evidence="8">
    <location>
        <begin position="27"/>
        <end position="267"/>
    </location>
</feature>
<dbReference type="GO" id="GO:0016020">
    <property type="term" value="C:membrane"/>
    <property type="evidence" value="ECO:0007669"/>
    <property type="project" value="UniProtKB-SubCell"/>
</dbReference>
<feature type="transmembrane region" description="Helical" evidence="7">
    <location>
        <begin position="85"/>
        <end position="110"/>
    </location>
</feature>
<feature type="transmembrane region" description="Helical" evidence="7">
    <location>
        <begin position="43"/>
        <end position="65"/>
    </location>
</feature>
<comment type="subcellular location">
    <subcellularLocation>
        <location evidence="1">Membrane</location>
        <topology evidence="1">Multi-pass membrane protein</topology>
    </subcellularLocation>
</comment>
<evidence type="ECO:0000256" key="4">
    <source>
        <dbReference type="ARBA" id="ARBA00023136"/>
    </source>
</evidence>
<dbReference type="PANTHER" id="PTHR33048">
    <property type="entry name" value="PTH11-LIKE INTEGRAL MEMBRANE PROTEIN (AFU_ORTHOLOGUE AFUA_5G11245)"/>
    <property type="match status" value="1"/>
</dbReference>
<evidence type="ECO:0000256" key="2">
    <source>
        <dbReference type="ARBA" id="ARBA00022692"/>
    </source>
</evidence>
<name>A0A177DID9_ALTAL</name>
<dbReference type="PANTHER" id="PTHR33048:SF96">
    <property type="entry name" value="INTEGRAL MEMBRANE PROTEIN"/>
    <property type="match status" value="1"/>
</dbReference>
<proteinExistence type="inferred from homology"/>
<keyword evidence="4 7" id="KW-0472">Membrane</keyword>
<dbReference type="EMBL" id="KV441482">
    <property type="protein sequence ID" value="OAG18961.1"/>
    <property type="molecule type" value="Genomic_DNA"/>
</dbReference>
<feature type="transmembrane region" description="Helical" evidence="7">
    <location>
        <begin position="203"/>
        <end position="225"/>
    </location>
</feature>
<evidence type="ECO:0000313" key="9">
    <source>
        <dbReference type="EMBL" id="OAG18961.1"/>
    </source>
</evidence>
<feature type="transmembrane region" description="Helical" evidence="7">
    <location>
        <begin position="122"/>
        <end position="149"/>
    </location>
</feature>
<protein>
    <recommendedName>
        <fullName evidence="8">Rhodopsin domain-containing protein</fullName>
    </recommendedName>
</protein>
<keyword evidence="2 7" id="KW-0812">Transmembrane</keyword>
<organism evidence="9 10">
    <name type="scientific">Alternaria alternata</name>
    <name type="common">Alternaria rot fungus</name>
    <name type="synonym">Torula alternata</name>
    <dbReference type="NCBI Taxonomy" id="5599"/>
    <lineage>
        <taxon>Eukaryota</taxon>
        <taxon>Fungi</taxon>
        <taxon>Dikarya</taxon>
        <taxon>Ascomycota</taxon>
        <taxon>Pezizomycotina</taxon>
        <taxon>Dothideomycetes</taxon>
        <taxon>Pleosporomycetidae</taxon>
        <taxon>Pleosporales</taxon>
        <taxon>Pleosporineae</taxon>
        <taxon>Pleosporaceae</taxon>
        <taxon>Alternaria</taxon>
        <taxon>Alternaria sect. Alternaria</taxon>
        <taxon>Alternaria alternata complex</taxon>
    </lineage>
</organism>
<dbReference type="RefSeq" id="XP_018384382.1">
    <property type="nucleotide sequence ID" value="XM_018530483.1"/>
</dbReference>
<comment type="similarity">
    <text evidence="5">Belongs to the SAT4 family.</text>
</comment>
<evidence type="ECO:0000256" key="3">
    <source>
        <dbReference type="ARBA" id="ARBA00022989"/>
    </source>
</evidence>
<feature type="region of interest" description="Disordered" evidence="6">
    <location>
        <begin position="298"/>
        <end position="317"/>
    </location>
</feature>
<accession>A0A177DID9</accession>
<keyword evidence="3 7" id="KW-1133">Transmembrane helix</keyword>
<dbReference type="InterPro" id="IPR049326">
    <property type="entry name" value="Rhodopsin_dom_fungi"/>
</dbReference>
<gene>
    <name evidence="9" type="ORF">CC77DRAFT_177717</name>
</gene>
<dbReference type="Pfam" id="PF20684">
    <property type="entry name" value="Fung_rhodopsin"/>
    <property type="match status" value="1"/>
</dbReference>
<feature type="transmembrane region" description="Helical" evidence="7">
    <location>
        <begin position="169"/>
        <end position="191"/>
    </location>
</feature>
<feature type="transmembrane region" description="Helical" evidence="7">
    <location>
        <begin position="12"/>
        <end position="31"/>
    </location>
</feature>
<sequence length="397" mass="44706">MSKDDRSREVFAVAALFFVLTWTTVCLRVYVRAILMKTWGKDDSFMVASLAVFTVYLPCQIIAAIHGTGRHRWDLSDHDRKTALMFWYLCEIFYVIANCLLKFAIGYFYLRVAIERWHIWCIRLLMLGTVLCGLIYLFLVMLQCLPISAFWLEHPASNKCIPRGPTLGITYALAAVNALADWGFGLLPFFIVWGLEMRPKTKVLVASILAFAAIGSTGTVIRMAYIHTLVEGPDFLYATTDVALWSTIEPGIGITAGSIATFRPLVRHCLWKLGLGEAPRHERGRSYYPSVIGQKRKNRRGYRRSLSPSDLVPTEHGGMTSIQIHGPEDIDLENNIPPPKIVVTEADLPQPPEGQIVHTVSVQQEYEGPPKLHLRDSLRNSFTRGSILSLGKFRIPD</sequence>
<dbReference type="AlphaFoldDB" id="A0A177DID9"/>
<dbReference type="KEGG" id="aalt:CC77DRAFT_177717"/>
<evidence type="ECO:0000256" key="1">
    <source>
        <dbReference type="ARBA" id="ARBA00004141"/>
    </source>
</evidence>
<evidence type="ECO:0000256" key="7">
    <source>
        <dbReference type="SAM" id="Phobius"/>
    </source>
</evidence>
<evidence type="ECO:0000313" key="10">
    <source>
        <dbReference type="Proteomes" id="UP000077248"/>
    </source>
</evidence>
<evidence type="ECO:0000256" key="6">
    <source>
        <dbReference type="SAM" id="MobiDB-lite"/>
    </source>
</evidence>
<dbReference type="OMA" id="WCIRILM"/>
<dbReference type="VEuPathDB" id="FungiDB:CC77DRAFT_177717"/>